<evidence type="ECO:0000313" key="2">
    <source>
        <dbReference type="Proteomes" id="UP001321486"/>
    </source>
</evidence>
<dbReference type="Proteomes" id="UP001321486">
    <property type="component" value="Chromosome"/>
</dbReference>
<evidence type="ECO:0000313" key="1">
    <source>
        <dbReference type="EMBL" id="BDZ50903.1"/>
    </source>
</evidence>
<sequence>MTMEPTSPVFTMLGDAAAEACEGDSCLVPGTAAAARAERIIDIEPTPQEAAAASARAVAAALDEGASL</sequence>
<gene>
    <name evidence="1" type="ORF">GCM10025867_31440</name>
</gene>
<organism evidence="1 2">
    <name type="scientific">Frondihabitans sucicola</name>
    <dbReference type="NCBI Taxonomy" id="1268041"/>
    <lineage>
        <taxon>Bacteria</taxon>
        <taxon>Bacillati</taxon>
        <taxon>Actinomycetota</taxon>
        <taxon>Actinomycetes</taxon>
        <taxon>Micrococcales</taxon>
        <taxon>Microbacteriaceae</taxon>
        <taxon>Frondihabitans</taxon>
    </lineage>
</organism>
<accession>A0ABM8GR16</accession>
<name>A0ABM8GR16_9MICO</name>
<dbReference type="EMBL" id="AP027732">
    <property type="protein sequence ID" value="BDZ50903.1"/>
    <property type="molecule type" value="Genomic_DNA"/>
</dbReference>
<dbReference type="RefSeq" id="WP_286343800.1">
    <property type="nucleotide sequence ID" value="NZ_AP027732.1"/>
</dbReference>
<protein>
    <submittedName>
        <fullName evidence="1">Uncharacterized protein</fullName>
    </submittedName>
</protein>
<proteinExistence type="predicted"/>
<keyword evidence="2" id="KW-1185">Reference proteome</keyword>
<reference evidence="2" key="1">
    <citation type="journal article" date="2019" name="Int. J. Syst. Evol. Microbiol.">
        <title>The Global Catalogue of Microorganisms (GCM) 10K type strain sequencing project: providing services to taxonomists for standard genome sequencing and annotation.</title>
        <authorList>
            <consortium name="The Broad Institute Genomics Platform"/>
            <consortium name="The Broad Institute Genome Sequencing Center for Infectious Disease"/>
            <person name="Wu L."/>
            <person name="Ma J."/>
        </authorList>
    </citation>
    <scope>NUCLEOTIDE SEQUENCE [LARGE SCALE GENOMIC DNA]</scope>
    <source>
        <strain evidence="2">NBRC 108728</strain>
    </source>
</reference>